<keyword evidence="20" id="KW-1185">Reference proteome</keyword>
<dbReference type="InterPro" id="IPR015890">
    <property type="entry name" value="Chorismate_C"/>
</dbReference>
<keyword evidence="10 15" id="KW-0460">Magnesium</keyword>
<keyword evidence="7 15" id="KW-0028">Amino-acid biosynthesis</keyword>
<evidence type="ECO:0000256" key="10">
    <source>
        <dbReference type="ARBA" id="ARBA00022842"/>
    </source>
</evidence>
<evidence type="ECO:0000256" key="5">
    <source>
        <dbReference type="ARBA" id="ARBA00012266"/>
    </source>
</evidence>
<evidence type="ECO:0000256" key="14">
    <source>
        <dbReference type="ARBA" id="ARBA00047683"/>
    </source>
</evidence>
<evidence type="ECO:0000313" key="20">
    <source>
        <dbReference type="Proteomes" id="UP001596142"/>
    </source>
</evidence>
<evidence type="ECO:0000256" key="7">
    <source>
        <dbReference type="ARBA" id="ARBA00022605"/>
    </source>
</evidence>
<dbReference type="InterPro" id="IPR019999">
    <property type="entry name" value="Anth_synth_I-like"/>
</dbReference>
<dbReference type="Proteomes" id="UP001596142">
    <property type="component" value="Unassembled WGS sequence"/>
</dbReference>
<evidence type="ECO:0000256" key="3">
    <source>
        <dbReference type="ARBA" id="ARBA00009562"/>
    </source>
</evidence>
<dbReference type="InterPro" id="IPR005256">
    <property type="entry name" value="Anth_synth_I_PabB"/>
</dbReference>
<keyword evidence="8 15" id="KW-0479">Metal-binding</keyword>
<evidence type="ECO:0000256" key="2">
    <source>
        <dbReference type="ARBA" id="ARBA00004873"/>
    </source>
</evidence>
<feature type="region of interest" description="Disordered" evidence="16">
    <location>
        <begin position="495"/>
        <end position="514"/>
    </location>
</feature>
<comment type="catalytic activity">
    <reaction evidence="14 15">
        <text>chorismate + L-glutamine = anthranilate + pyruvate + L-glutamate + H(+)</text>
        <dbReference type="Rhea" id="RHEA:21732"/>
        <dbReference type="ChEBI" id="CHEBI:15361"/>
        <dbReference type="ChEBI" id="CHEBI:15378"/>
        <dbReference type="ChEBI" id="CHEBI:16567"/>
        <dbReference type="ChEBI" id="CHEBI:29748"/>
        <dbReference type="ChEBI" id="CHEBI:29985"/>
        <dbReference type="ChEBI" id="CHEBI:58359"/>
        <dbReference type="EC" id="4.1.3.27"/>
    </reaction>
</comment>
<keyword evidence="11 15" id="KW-0057">Aromatic amino acid biosynthesis</keyword>
<evidence type="ECO:0000256" key="4">
    <source>
        <dbReference type="ARBA" id="ARBA00011575"/>
    </source>
</evidence>
<comment type="caution">
    <text evidence="19">The sequence shown here is derived from an EMBL/GenBank/DDBJ whole genome shotgun (WGS) entry which is preliminary data.</text>
</comment>
<dbReference type="EC" id="4.1.3.27" evidence="5 15"/>
<sequence>MSETTNSQFLEYSHTYRTVPYVRRFFADALTPIQLYKQVEDEAVFLLESKDEASPWSRYSFIGLNPIYRIDGRQGDFTFKRMNKETVLASTDLTSLFADALQWINPAPSELEVPFSGGAVGVVPFDAAEDFEPVLKEQSRDEEREDIHFLFCETIIALDHNSKELSIIHHADTQSSTAGTAYKKAQEEVERVSSLFRNSSQEGLLSEPITANLTPDFSSVRSNYNKEQFEEDVKKIKEYIHAGDIFQAVLSQRFEREVTVTAFDIYRVLRMINPSPYLFYLHFENYEIVGSSPERLVQIHNEHVEIHPIAGTRKRGQTLEEDEALAKELLDDEKERAEHYMLVDLARNDVGRIAEYGSVETPVLLEIGRFSHVMHIISKVTGRLSKQKQPLEALMAAFPAGTVSGAPKIRAMEILKELEPDRRGVYAGAVTYVGYDGNVDSCIAIRTMVVKNGKAYIQAGAGVVADSVPEKEFEETQNKAGALIRAIETAETMFSREKNEESGNHDQSHAERLY</sequence>
<comment type="subunit">
    <text evidence="4 15">Heterotetramer consisting of two non-identical subunits: a beta subunit (TrpG) and a large alpha subunit (TrpE).</text>
</comment>
<dbReference type="Pfam" id="PF00425">
    <property type="entry name" value="Chorismate_bind"/>
    <property type="match status" value="1"/>
</dbReference>
<dbReference type="NCBIfam" id="TIGR00564">
    <property type="entry name" value="trpE_most"/>
    <property type="match status" value="1"/>
</dbReference>
<dbReference type="PANTHER" id="PTHR11236">
    <property type="entry name" value="AMINOBENZOATE/ANTHRANILATE SYNTHASE"/>
    <property type="match status" value="1"/>
</dbReference>
<dbReference type="GO" id="GO:0004049">
    <property type="term" value="F:anthranilate synthase activity"/>
    <property type="evidence" value="ECO:0007669"/>
    <property type="project" value="UniProtKB-EC"/>
</dbReference>
<keyword evidence="12 15" id="KW-0456">Lyase</keyword>
<keyword evidence="9 15" id="KW-0822">Tryptophan biosynthesis</keyword>
<organism evidence="19 20">
    <name type="scientific">Thalassorhabdus alkalitolerans</name>
    <dbReference type="NCBI Taxonomy" id="2282697"/>
    <lineage>
        <taxon>Bacteria</taxon>
        <taxon>Bacillati</taxon>
        <taxon>Bacillota</taxon>
        <taxon>Bacilli</taxon>
        <taxon>Bacillales</taxon>
        <taxon>Bacillaceae</taxon>
        <taxon>Thalassorhabdus</taxon>
    </lineage>
</organism>
<gene>
    <name evidence="15 19" type="primary">trpE</name>
    <name evidence="19" type="ORF">ACFPU1_15855</name>
</gene>
<protein>
    <recommendedName>
        <fullName evidence="6 15">Anthranilate synthase component 1</fullName>
        <ecNumber evidence="5 15">4.1.3.27</ecNumber>
    </recommendedName>
</protein>
<name>A0ABW0YNZ4_9BACI</name>
<dbReference type="EMBL" id="JBHSOZ010000010">
    <property type="protein sequence ID" value="MFC5714225.1"/>
    <property type="molecule type" value="Genomic_DNA"/>
</dbReference>
<comment type="cofactor">
    <cofactor evidence="1 15">
        <name>Mg(2+)</name>
        <dbReference type="ChEBI" id="CHEBI:18420"/>
    </cofactor>
</comment>
<evidence type="ECO:0000259" key="17">
    <source>
        <dbReference type="Pfam" id="PF00425"/>
    </source>
</evidence>
<dbReference type="Gene3D" id="3.60.120.10">
    <property type="entry name" value="Anthranilate synthase"/>
    <property type="match status" value="1"/>
</dbReference>
<evidence type="ECO:0000256" key="6">
    <source>
        <dbReference type="ARBA" id="ARBA00020653"/>
    </source>
</evidence>
<evidence type="ECO:0000256" key="9">
    <source>
        <dbReference type="ARBA" id="ARBA00022822"/>
    </source>
</evidence>
<comment type="pathway">
    <text evidence="2 15">Amino-acid biosynthesis; L-tryptophan biosynthesis; L-tryptophan from chorismate: step 1/5.</text>
</comment>
<evidence type="ECO:0000256" key="15">
    <source>
        <dbReference type="RuleBase" id="RU364045"/>
    </source>
</evidence>
<evidence type="ECO:0000313" key="19">
    <source>
        <dbReference type="EMBL" id="MFC5714225.1"/>
    </source>
</evidence>
<dbReference type="PANTHER" id="PTHR11236:SF48">
    <property type="entry name" value="ISOCHORISMATE SYNTHASE MENF"/>
    <property type="match status" value="1"/>
</dbReference>
<feature type="domain" description="Anthranilate synthase component I N-terminal" evidence="18">
    <location>
        <begin position="28"/>
        <end position="166"/>
    </location>
</feature>
<accession>A0ABW0YNZ4</accession>
<dbReference type="InterPro" id="IPR005801">
    <property type="entry name" value="ADC_synthase"/>
</dbReference>
<dbReference type="RefSeq" id="WP_385942834.1">
    <property type="nucleotide sequence ID" value="NZ_JBHSOZ010000010.1"/>
</dbReference>
<dbReference type="PRINTS" id="PR00095">
    <property type="entry name" value="ANTSNTHASEI"/>
</dbReference>
<proteinExistence type="inferred from homology"/>
<dbReference type="InterPro" id="IPR006805">
    <property type="entry name" value="Anth_synth_I_N"/>
</dbReference>
<comment type="similarity">
    <text evidence="3 15">Belongs to the anthranilate synthase component I family.</text>
</comment>
<evidence type="ECO:0000256" key="13">
    <source>
        <dbReference type="ARBA" id="ARBA00025634"/>
    </source>
</evidence>
<dbReference type="SUPFAM" id="SSF56322">
    <property type="entry name" value="ADC synthase"/>
    <property type="match status" value="1"/>
</dbReference>
<evidence type="ECO:0000259" key="18">
    <source>
        <dbReference type="Pfam" id="PF04715"/>
    </source>
</evidence>
<evidence type="ECO:0000256" key="1">
    <source>
        <dbReference type="ARBA" id="ARBA00001946"/>
    </source>
</evidence>
<reference evidence="20" key="1">
    <citation type="journal article" date="2019" name="Int. J. Syst. Evol. Microbiol.">
        <title>The Global Catalogue of Microorganisms (GCM) 10K type strain sequencing project: providing services to taxonomists for standard genome sequencing and annotation.</title>
        <authorList>
            <consortium name="The Broad Institute Genomics Platform"/>
            <consortium name="The Broad Institute Genome Sequencing Center for Infectious Disease"/>
            <person name="Wu L."/>
            <person name="Ma J."/>
        </authorList>
    </citation>
    <scope>NUCLEOTIDE SEQUENCE [LARGE SCALE GENOMIC DNA]</scope>
    <source>
        <strain evidence="20">CECT 7184</strain>
    </source>
</reference>
<comment type="function">
    <text evidence="13 15">Part of a heterotetrameric complex that catalyzes the two-step biosynthesis of anthranilate, an intermediate in the biosynthesis of L-tryptophan. In the first step, the glutamine-binding beta subunit (TrpG) of anthranilate synthase (AS) provides the glutamine amidotransferase activity which generates ammonia as a substrate that, along with chorismate, is used in the second step, catalyzed by the large alpha subunit of AS (TrpE) to produce anthranilate. In the absence of TrpG, TrpE can synthesize anthranilate directly from chorismate and high concentrations of ammonia.</text>
</comment>
<evidence type="ECO:0000256" key="11">
    <source>
        <dbReference type="ARBA" id="ARBA00023141"/>
    </source>
</evidence>
<dbReference type="Pfam" id="PF04715">
    <property type="entry name" value="Anth_synt_I_N"/>
    <property type="match status" value="1"/>
</dbReference>
<evidence type="ECO:0000256" key="16">
    <source>
        <dbReference type="SAM" id="MobiDB-lite"/>
    </source>
</evidence>
<evidence type="ECO:0000256" key="8">
    <source>
        <dbReference type="ARBA" id="ARBA00022723"/>
    </source>
</evidence>
<evidence type="ECO:0000256" key="12">
    <source>
        <dbReference type="ARBA" id="ARBA00023239"/>
    </source>
</evidence>
<feature type="domain" description="Chorismate-utilising enzyme C-terminal" evidence="17">
    <location>
        <begin position="226"/>
        <end position="479"/>
    </location>
</feature>